<keyword evidence="3" id="KW-0970">Cilium biogenesis/degradation</keyword>
<dbReference type="OMA" id="TFYHVPN"/>
<dbReference type="RefSeq" id="XP_073986029.1">
    <property type="nucleotide sequence ID" value="XM_074129928.1"/>
</dbReference>
<dbReference type="EMBL" id="ACPB03003619">
    <property type="status" value="NOT_ANNOTATED_CDS"/>
    <property type="molecule type" value="Genomic_DNA"/>
</dbReference>
<dbReference type="EnsemblMetazoa" id="RPRC009409-RA">
    <property type="protein sequence ID" value="RPRC009409-PA"/>
    <property type="gene ID" value="RPRC009409"/>
</dbReference>
<evidence type="ECO:0000256" key="2">
    <source>
        <dbReference type="ARBA" id="ARBA00022490"/>
    </source>
</evidence>
<evidence type="ECO:0000256" key="9">
    <source>
        <dbReference type="ARBA" id="ARBA00038319"/>
    </source>
</evidence>
<dbReference type="Proteomes" id="UP000015103">
    <property type="component" value="Unassembled WGS sequence"/>
</dbReference>
<keyword evidence="6" id="KW-0206">Cytoskeleton</keyword>
<evidence type="ECO:0000256" key="1">
    <source>
        <dbReference type="ARBA" id="ARBA00004611"/>
    </source>
</evidence>
<evidence type="ECO:0000256" key="5">
    <source>
        <dbReference type="ARBA" id="ARBA00023069"/>
    </source>
</evidence>
<dbReference type="AlphaFoldDB" id="R4FJN9"/>
<dbReference type="InterPro" id="IPR055316">
    <property type="entry name" value="RSP9"/>
</dbReference>
<evidence type="ECO:0000256" key="11">
    <source>
        <dbReference type="SAM" id="MobiDB-lite"/>
    </source>
</evidence>
<evidence type="ECO:0000256" key="3">
    <source>
        <dbReference type="ARBA" id="ARBA00022794"/>
    </source>
</evidence>
<dbReference type="GO" id="GO:0035082">
    <property type="term" value="P:axoneme assembly"/>
    <property type="evidence" value="ECO:0007669"/>
    <property type="project" value="InterPro"/>
</dbReference>
<feature type="compositionally biased region" description="Basic and acidic residues" evidence="11">
    <location>
        <begin position="121"/>
        <end position="137"/>
    </location>
</feature>
<dbReference type="FunCoup" id="R4FJN9">
    <property type="interactions" value="43"/>
</dbReference>
<evidence type="ECO:0000256" key="10">
    <source>
        <dbReference type="ARBA" id="ARBA00041080"/>
    </source>
</evidence>
<keyword evidence="5" id="KW-0969">Cilium</keyword>
<reference evidence="14" key="2">
    <citation type="submission" date="2015-04" db="EMBL/GenBank/DDBJ databases">
        <authorList>
            <person name="Wilson R.K."/>
            <person name="Warren W."/>
            <person name="Dotson E."/>
            <person name="Oliveira P.L."/>
        </authorList>
    </citation>
    <scope>NUCLEOTIDE SEQUENCE</scope>
</reference>
<dbReference type="InParanoid" id="R4FJN9"/>
<dbReference type="GO" id="GO:0001534">
    <property type="term" value="C:radial spoke"/>
    <property type="evidence" value="ECO:0007669"/>
    <property type="project" value="InterPro"/>
</dbReference>
<dbReference type="PANTHER" id="PTHR22069">
    <property type="entry name" value="MITOCHONDRIAL RIBOSOMAL PROTEIN S18"/>
    <property type="match status" value="1"/>
</dbReference>
<dbReference type="HOGENOM" id="CLU_068343_1_0_1"/>
<evidence type="ECO:0000256" key="8">
    <source>
        <dbReference type="ARBA" id="ARBA00037822"/>
    </source>
</evidence>
<dbReference type="GeneID" id="141455073"/>
<evidence type="ECO:0000256" key="7">
    <source>
        <dbReference type="ARBA" id="ARBA00023273"/>
    </source>
</evidence>
<dbReference type="EMBL" id="GAHY01002198">
    <property type="protein sequence ID" value="JAA75312.1"/>
    <property type="molecule type" value="mRNA"/>
</dbReference>
<comment type="subcellular location">
    <subcellularLocation>
        <location evidence="8">Cell projection</location>
        <location evidence="8">Kinocilium</location>
    </subcellularLocation>
    <subcellularLocation>
        <location evidence="1">Cytoplasm</location>
        <location evidence="1">Cytoskeleton</location>
        <location evidence="1">Flagellum axoneme</location>
    </subcellularLocation>
</comment>
<keyword evidence="2" id="KW-0963">Cytoplasm</keyword>
<keyword evidence="4" id="KW-0282">Flagellum</keyword>
<reference evidence="12" key="1">
    <citation type="submission" date="2013-04" db="EMBL/GenBank/DDBJ databases">
        <title>An insight into the transcriptome of the digestive tract of the blood sucking bug, Rhodnius prolixus.</title>
        <authorList>
            <person name="Ribeiro J.M.C."/>
            <person name="Genta F.A."/>
            <person name="Sorgine M.H.F."/>
            <person name="Paiva-Silva G.O."/>
            <person name="Majerowicz D."/>
            <person name="Medeiros M."/>
            <person name="Koerich L."/>
            <person name="Terra W.R."/>
            <person name="Ferreira C."/>
            <person name="Pimentel A.C."/>
            <person name="Bisch P.M."/>
            <person name="Diniz M.M.P."/>
            <person name="Nascimento R."/>
            <person name="Salmon D."/>
            <person name="Silber A.M."/>
            <person name="Alves M."/>
            <person name="Oliveira M.F."/>
            <person name="Gondim K.C."/>
            <person name="Silva Neto M.A.C."/>
            <person name="Atella G.C."/>
            <person name="Araujo H."/>
            <person name="Dias F.S."/>
            <person name="Polycarpo C.R."/>
            <person name="Fampa P."/>
            <person name="Melo A.C."/>
            <person name="Tanaka A.S."/>
            <person name="Balczun C."/>
            <person name="Oliveira J.H.M."/>
            <person name="Goncalves R."/>
            <person name="Lazoski C."/>
            <person name="Pereira M.A."/>
            <person name="Rivera-Pomar R."/>
            <person name="Diambra L."/>
            <person name="Schaub G.A."/>
            <person name="Garcia E.S."/>
            <person name="Azambuja P."/>
            <person name="Braz G.R.C."/>
            <person name="Oliveira P.L."/>
        </authorList>
    </citation>
    <scope>NUCLEOTIDE SEQUENCE</scope>
</reference>
<evidence type="ECO:0000313" key="12">
    <source>
        <dbReference type="EMBL" id="JAA75312.1"/>
    </source>
</evidence>
<comment type="similarity">
    <text evidence="9">Belongs to the flagellar radial spoke RSP9 family.</text>
</comment>
<dbReference type="GO" id="GO:0060091">
    <property type="term" value="C:kinocilium"/>
    <property type="evidence" value="ECO:0007669"/>
    <property type="project" value="UniProtKB-SubCell"/>
</dbReference>
<sequence length="299" mass="33801">MDPECFPICLDLLCHSGYTLSLEKACVIQTSLAVLQNENHFTKIFYWGTIFGIEGDYYIAFGFRKDLLKGRVFYYSTNALNWVLLPKPEESHLNLSLICTNRFQGDPSFVVEVLDDQPAEKGAEADTAEHAGEDKDTLAGGDAFSLPKDGKKTSLKEEDRLAAVVKMITREAALVPRGAFFRHPNGAVVPNQAFRGLTIEEAPILTNYFHFRMPLTKWEENVAKRPDYNYSTDFLDSIEDDLPIKGAWSFQLVDGKRSVILRSLTWLGMTFYHNIFTSVHGFAYFGIGKKNLDVPFMLN</sequence>
<evidence type="ECO:0000256" key="6">
    <source>
        <dbReference type="ARBA" id="ARBA00023212"/>
    </source>
</evidence>
<protein>
    <recommendedName>
        <fullName evidence="10">Radial spoke head protein 9 homolog</fullName>
    </recommendedName>
</protein>
<keyword evidence="7" id="KW-0966">Cell projection</keyword>
<dbReference type="GO" id="GO:0060294">
    <property type="term" value="P:cilium movement involved in cell motility"/>
    <property type="evidence" value="ECO:0007669"/>
    <property type="project" value="InterPro"/>
</dbReference>
<feature type="region of interest" description="Disordered" evidence="11">
    <location>
        <begin position="121"/>
        <end position="145"/>
    </location>
</feature>
<dbReference type="STRING" id="13249.R4FJN9"/>
<name>R4FJN9_RHOPR</name>
<dbReference type="Pfam" id="PF04712">
    <property type="entry name" value="Radial_spoke"/>
    <property type="match status" value="1"/>
</dbReference>
<proteinExistence type="evidence at transcript level"/>
<dbReference type="PANTHER" id="PTHR22069:SF0">
    <property type="entry name" value="RADIAL SPOKE HEAD PROTEIN 9 HOMOLOG"/>
    <property type="match status" value="1"/>
</dbReference>
<evidence type="ECO:0000256" key="4">
    <source>
        <dbReference type="ARBA" id="ARBA00022846"/>
    </source>
</evidence>
<accession>R4FJN9</accession>
<evidence type="ECO:0000313" key="13">
    <source>
        <dbReference type="EnsemblMetazoa" id="RPRC009409-PA"/>
    </source>
</evidence>
<organism evidence="12">
    <name type="scientific">Rhodnius prolixus</name>
    <name type="common">Triatomid bug</name>
    <dbReference type="NCBI Taxonomy" id="13249"/>
    <lineage>
        <taxon>Eukaryota</taxon>
        <taxon>Metazoa</taxon>
        <taxon>Ecdysozoa</taxon>
        <taxon>Arthropoda</taxon>
        <taxon>Hexapoda</taxon>
        <taxon>Insecta</taxon>
        <taxon>Pterygota</taxon>
        <taxon>Neoptera</taxon>
        <taxon>Paraneoptera</taxon>
        <taxon>Hemiptera</taxon>
        <taxon>Heteroptera</taxon>
        <taxon>Panheteroptera</taxon>
        <taxon>Cimicomorpha</taxon>
        <taxon>Reduviidae</taxon>
        <taxon>Triatominae</taxon>
        <taxon>Rhodnius</taxon>
    </lineage>
</organism>
<dbReference type="VEuPathDB" id="VectorBase:RPRC009409"/>
<dbReference type="eggNOG" id="ENOG502QR99">
    <property type="taxonomic scope" value="Eukaryota"/>
</dbReference>
<dbReference type="InterPro" id="IPR006802">
    <property type="entry name" value="Radial_spoke"/>
</dbReference>
<keyword evidence="14" id="KW-1185">Reference proteome</keyword>
<dbReference type="GO" id="GO:0044458">
    <property type="term" value="P:motile cilium assembly"/>
    <property type="evidence" value="ECO:0007669"/>
    <property type="project" value="TreeGrafter"/>
</dbReference>
<evidence type="ECO:0000313" key="14">
    <source>
        <dbReference type="Proteomes" id="UP000015103"/>
    </source>
</evidence>
<reference evidence="13" key="3">
    <citation type="submission" date="2015-05" db="UniProtKB">
        <authorList>
            <consortium name="EnsemblMetazoa"/>
        </authorList>
    </citation>
    <scope>IDENTIFICATION</scope>
</reference>